<sequence length="698" mass="74555">MNARFSIRRLSLLTLAGLLLISMWHVQPSQGAVPQLDSIRVAIFLQFPGKYSVNTAAATLSSAGGLSIGMKQPSGAEEWLREAGNVQARFAKDDYKVKVLETTSFETALSAYKRVQTAKGSGFITSLTKKSKTVYQVTEGTYKTVEEAKTALSKWKSDSELTKLSGGSQPELQGPLHLESTGYASKAEAVKASSSFEAAGIDTYIAVRKPASGLRYSVMVGAAASSADLDLIKVASGASGVSLLQADAKSPYLLLKNDHTLTGKSGSSLAMYTFPVTSAKVWVEPAGKETIKLTERYSRTYRGAFEFSDFNGKLAVVNELPFEQYLYSVVGAEMVATWPQEALKAQAVAARTYALYQGTGFQIAHVVDSVSSQAYAGTSTEKQSTIQAVDATQGEVVLYKGKLIEALYSSNGGGATADAKEVWGNAVPYLTSVKSPTDSSAEKGLYSWYRVVLPSGLTGYIREDLLTATSETNPAGIKLMKVNTDGVKVRKIPLIQDDVPLVGQVNAGAKVVVLEKSVQSGPMSWVRGPFSSEELVASLKSVTTIAGPITSLQVSKTGQSGRATEMLANGKKLEVKYPDMLRTALGSLPSTLFQIDETARVNVLGANKKTATKPESTGAIYTIGAGGEVKQMDAKLYIMGSKGKVREATKTPSFRFIGTGFGHGIGLSQYGALGLAEQGYDYSYILKYYYNDVTIAKE</sequence>
<dbReference type="RefSeq" id="WP_099521272.1">
    <property type="nucleotide sequence ID" value="NZ_CP016808.1"/>
</dbReference>
<evidence type="ECO:0000313" key="2">
    <source>
        <dbReference type="EMBL" id="ANY70347.1"/>
    </source>
</evidence>
<dbReference type="NCBIfam" id="TIGR02669">
    <property type="entry name" value="SpoIID_LytB"/>
    <property type="match status" value="1"/>
</dbReference>
<reference evidence="2" key="1">
    <citation type="submission" date="2016-08" db="EMBL/GenBank/DDBJ databases">
        <title>Complete Genome Seqeunce of Paenibacillus sp. BIHB 4019 from tea rhizoplane.</title>
        <authorList>
            <person name="Thakur R."/>
            <person name="Swarnkar M.K."/>
            <person name="Gulati A."/>
        </authorList>
    </citation>
    <scope>NUCLEOTIDE SEQUENCE [LARGE SCALE GENOMIC DNA]</scope>
    <source>
        <strain evidence="2">BIHB4019</strain>
    </source>
</reference>
<name>A0A1B2DRM4_9BACL</name>
<dbReference type="InterPro" id="IPR051922">
    <property type="entry name" value="Bact_Sporulation_Assoc"/>
</dbReference>
<dbReference type="EMBL" id="CP016808">
    <property type="protein sequence ID" value="ANY70347.1"/>
    <property type="molecule type" value="Genomic_DNA"/>
</dbReference>
<dbReference type="GO" id="GO:0030288">
    <property type="term" value="C:outer membrane-bounded periplasmic space"/>
    <property type="evidence" value="ECO:0007669"/>
    <property type="project" value="TreeGrafter"/>
</dbReference>
<dbReference type="InterPro" id="IPR013693">
    <property type="entry name" value="SpoIID/LytB_N"/>
</dbReference>
<gene>
    <name evidence="2" type="ORF">BBD42_30510</name>
</gene>
<dbReference type="AlphaFoldDB" id="A0A1B2DRM4"/>
<dbReference type="GO" id="GO:0030435">
    <property type="term" value="P:sporulation resulting in formation of a cellular spore"/>
    <property type="evidence" value="ECO:0007669"/>
    <property type="project" value="InterPro"/>
</dbReference>
<feature type="domain" description="Sporulation stage II protein D amidase enhancer LytB N-terminal" evidence="1">
    <location>
        <begin position="311"/>
        <end position="399"/>
    </location>
</feature>
<accession>A0A1B2DRM4</accession>
<organism evidence="2">
    <name type="scientific">Paenibacillus sp. BIHB 4019</name>
    <dbReference type="NCBI Taxonomy" id="1870819"/>
    <lineage>
        <taxon>Bacteria</taxon>
        <taxon>Bacillati</taxon>
        <taxon>Bacillota</taxon>
        <taxon>Bacilli</taxon>
        <taxon>Bacillales</taxon>
        <taxon>Paenibacillaceae</taxon>
        <taxon>Paenibacillus</taxon>
    </lineage>
</organism>
<dbReference type="PANTHER" id="PTHR30032">
    <property type="entry name" value="N-ACETYLMURAMOYL-L-ALANINE AMIDASE-RELATED"/>
    <property type="match status" value="1"/>
</dbReference>
<dbReference type="InterPro" id="IPR013486">
    <property type="entry name" value="SpoIID/LytB"/>
</dbReference>
<dbReference type="Pfam" id="PF08486">
    <property type="entry name" value="SpoIID"/>
    <property type="match status" value="1"/>
</dbReference>
<evidence type="ECO:0000259" key="1">
    <source>
        <dbReference type="Pfam" id="PF08486"/>
    </source>
</evidence>
<proteinExistence type="predicted"/>
<dbReference type="PANTHER" id="PTHR30032:SF4">
    <property type="entry name" value="AMIDASE ENHANCER"/>
    <property type="match status" value="1"/>
</dbReference>
<protein>
    <submittedName>
        <fullName evidence="2">Stage II sporulation protein SpoIID</fullName>
    </submittedName>
</protein>